<keyword evidence="2" id="KW-1185">Reference proteome</keyword>
<dbReference type="OrthoDB" id="252760at2157"/>
<sequence>MSAKSAAAKVPGVLSGLKRRGGGILVVGVPDEQRRLCGRLLGSPKRERVVVGTEDSCLTADSNHEATVVQGRPAQTTACRAGAVLQSSSLADRVTEAIDAHSQGLAPAELRVCLGPVAPDTLQAKSVFLDAVLEKLGRVNALGHVHVSEPYESDLVRRLEPLVDAIVEVDADPHPRQRWHFPDHGVTTAWIDLG</sequence>
<proteinExistence type="predicted"/>
<dbReference type="Proteomes" id="UP000199076">
    <property type="component" value="Unassembled WGS sequence"/>
</dbReference>
<dbReference type="STRING" id="660518.SAMN05216218_11728"/>
<evidence type="ECO:0000313" key="1">
    <source>
        <dbReference type="EMBL" id="SDG17943.1"/>
    </source>
</evidence>
<organism evidence="1 2">
    <name type="scientific">Halorientalis regularis</name>
    <dbReference type="NCBI Taxonomy" id="660518"/>
    <lineage>
        <taxon>Archaea</taxon>
        <taxon>Methanobacteriati</taxon>
        <taxon>Methanobacteriota</taxon>
        <taxon>Stenosarchaea group</taxon>
        <taxon>Halobacteria</taxon>
        <taxon>Halobacteriales</taxon>
        <taxon>Haloarculaceae</taxon>
        <taxon>Halorientalis</taxon>
    </lineage>
</organism>
<dbReference type="RefSeq" id="WP_092694797.1">
    <property type="nucleotide sequence ID" value="NZ_FNBK01000017.1"/>
</dbReference>
<dbReference type="Pfam" id="PF24336">
    <property type="entry name" value="DUF7504"/>
    <property type="match status" value="1"/>
</dbReference>
<evidence type="ECO:0000313" key="2">
    <source>
        <dbReference type="Proteomes" id="UP000199076"/>
    </source>
</evidence>
<name>A0A1G7S4K9_9EURY</name>
<reference evidence="2" key="1">
    <citation type="submission" date="2016-10" db="EMBL/GenBank/DDBJ databases">
        <authorList>
            <person name="Varghese N."/>
            <person name="Submissions S."/>
        </authorList>
    </citation>
    <scope>NUCLEOTIDE SEQUENCE [LARGE SCALE GENOMIC DNA]</scope>
    <source>
        <strain evidence="2">IBRC-M 10760</strain>
    </source>
</reference>
<protein>
    <submittedName>
        <fullName evidence="1">Uncharacterized protein</fullName>
    </submittedName>
</protein>
<dbReference type="InterPro" id="IPR055927">
    <property type="entry name" value="DUF7504"/>
</dbReference>
<gene>
    <name evidence="1" type="ORF">SAMN05216218_11728</name>
</gene>
<accession>A0A1G7S4K9</accession>
<dbReference type="EMBL" id="FNBK01000017">
    <property type="protein sequence ID" value="SDG17943.1"/>
    <property type="molecule type" value="Genomic_DNA"/>
</dbReference>
<dbReference type="AlphaFoldDB" id="A0A1G7S4K9"/>